<gene>
    <name evidence="4" type="ORF">CEUSTIGMA_g5205.t1</name>
</gene>
<evidence type="ECO:0000313" key="4">
    <source>
        <dbReference type="EMBL" id="GAX77762.1"/>
    </source>
</evidence>
<comment type="caution">
    <text evidence="4">The sequence shown here is derived from an EMBL/GenBank/DDBJ whole genome shotgun (WGS) entry which is preliminary data.</text>
</comment>
<dbReference type="InterPro" id="IPR006598">
    <property type="entry name" value="CAP10"/>
</dbReference>
<dbReference type="PANTHER" id="PTHR12203">
    <property type="entry name" value="KDEL LYS-ASP-GLU-LEU CONTAINING - RELATED"/>
    <property type="match status" value="1"/>
</dbReference>
<keyword evidence="2" id="KW-0808">Transferase</keyword>
<proteinExistence type="inferred from homology"/>
<name>A0A250X4E3_9CHLO</name>
<evidence type="ECO:0000256" key="1">
    <source>
        <dbReference type="ARBA" id="ARBA00010118"/>
    </source>
</evidence>
<organism evidence="4 5">
    <name type="scientific">Chlamydomonas eustigma</name>
    <dbReference type="NCBI Taxonomy" id="1157962"/>
    <lineage>
        <taxon>Eukaryota</taxon>
        <taxon>Viridiplantae</taxon>
        <taxon>Chlorophyta</taxon>
        <taxon>core chlorophytes</taxon>
        <taxon>Chlorophyceae</taxon>
        <taxon>CS clade</taxon>
        <taxon>Chlamydomonadales</taxon>
        <taxon>Chlamydomonadaceae</taxon>
        <taxon>Chlamydomonas</taxon>
    </lineage>
</organism>
<dbReference type="SMART" id="SM00672">
    <property type="entry name" value="CAP10"/>
    <property type="match status" value="1"/>
</dbReference>
<comment type="similarity">
    <text evidence="1">Belongs to the glycosyltransferase 90 family.</text>
</comment>
<dbReference type="EMBL" id="BEGY01000027">
    <property type="protein sequence ID" value="GAX77762.1"/>
    <property type="molecule type" value="Genomic_DNA"/>
</dbReference>
<dbReference type="Pfam" id="PF05686">
    <property type="entry name" value="Glyco_transf_90"/>
    <property type="match status" value="1"/>
</dbReference>
<sequence>MNAYDKPLCVSDACPAPIFSFNKPWREKADNRGVDGFQPDQAAAKRNEEKLPNQLLTNSATRRLLKIPSLTEHQELKERRNMDPVKRGFQSKVHTFLQPSAMYSKRLPQQHVHRVHRRSAQQVADITSEPFKMLASRLAEHHKLVPVKEKVIKALQTSNVKEQQLSQQMDYDDILFPVLNHPFDHLVYYPWELKKKQAMMRAGIYAAMDAHCSRVRLYRLGITQAALGRMDVGIYKNRHWAVKVPLADPIPMEDHARWRYLISADGQGASWRLAKLLAINSVILKAKSDSIEYYYRSLQKDVHYISVDETDILDVLDTLDNSTDSRLKEITDSAQSFAYRCVHKSHKSIFMISFAIMRLDP</sequence>
<evidence type="ECO:0000259" key="3">
    <source>
        <dbReference type="SMART" id="SM00672"/>
    </source>
</evidence>
<dbReference type="Proteomes" id="UP000232323">
    <property type="component" value="Unassembled WGS sequence"/>
</dbReference>
<dbReference type="GO" id="GO:0016740">
    <property type="term" value="F:transferase activity"/>
    <property type="evidence" value="ECO:0007669"/>
    <property type="project" value="UniProtKB-KW"/>
</dbReference>
<feature type="domain" description="Glycosyl transferase CAP10" evidence="3">
    <location>
        <begin position="151"/>
        <end position="360"/>
    </location>
</feature>
<dbReference type="OrthoDB" id="202415at2759"/>
<dbReference type="InterPro" id="IPR051091">
    <property type="entry name" value="O-Glucosyltr/Glycosyltrsf_90"/>
</dbReference>
<dbReference type="PANTHER" id="PTHR12203:SF35">
    <property type="entry name" value="PROTEIN O-GLUCOSYLTRANSFERASE 1"/>
    <property type="match status" value="1"/>
</dbReference>
<protein>
    <recommendedName>
        <fullName evidence="3">Glycosyl transferase CAP10 domain-containing protein</fullName>
    </recommendedName>
</protein>
<dbReference type="AlphaFoldDB" id="A0A250X4E3"/>
<keyword evidence="5" id="KW-1185">Reference proteome</keyword>
<reference evidence="4 5" key="1">
    <citation type="submission" date="2017-08" db="EMBL/GenBank/DDBJ databases">
        <title>Acidophilic green algal genome provides insights into adaptation to an acidic environment.</title>
        <authorList>
            <person name="Hirooka S."/>
            <person name="Hirose Y."/>
            <person name="Kanesaki Y."/>
            <person name="Higuchi S."/>
            <person name="Fujiwara T."/>
            <person name="Onuma R."/>
            <person name="Era A."/>
            <person name="Ohbayashi R."/>
            <person name="Uzuka A."/>
            <person name="Nozaki H."/>
            <person name="Yoshikawa H."/>
            <person name="Miyagishima S.Y."/>
        </authorList>
    </citation>
    <scope>NUCLEOTIDE SEQUENCE [LARGE SCALE GENOMIC DNA]</scope>
    <source>
        <strain evidence="4 5">NIES-2499</strain>
    </source>
</reference>
<evidence type="ECO:0000313" key="5">
    <source>
        <dbReference type="Proteomes" id="UP000232323"/>
    </source>
</evidence>
<evidence type="ECO:0000256" key="2">
    <source>
        <dbReference type="ARBA" id="ARBA00022679"/>
    </source>
</evidence>
<accession>A0A250X4E3</accession>